<feature type="transmembrane region" description="Helical" evidence="7">
    <location>
        <begin position="12"/>
        <end position="30"/>
    </location>
</feature>
<organism evidence="8 9">
    <name type="scientific">Puniceicoccus vermicola</name>
    <dbReference type="NCBI Taxonomy" id="388746"/>
    <lineage>
        <taxon>Bacteria</taxon>
        <taxon>Pseudomonadati</taxon>
        <taxon>Verrucomicrobiota</taxon>
        <taxon>Opitutia</taxon>
        <taxon>Puniceicoccales</taxon>
        <taxon>Puniceicoccaceae</taxon>
        <taxon>Puniceicoccus</taxon>
    </lineage>
</organism>
<evidence type="ECO:0000256" key="1">
    <source>
        <dbReference type="ARBA" id="ARBA00004651"/>
    </source>
</evidence>
<dbReference type="Pfam" id="PF07681">
    <property type="entry name" value="DoxX"/>
    <property type="match status" value="1"/>
</dbReference>
<dbReference type="GO" id="GO:0005886">
    <property type="term" value="C:plasma membrane"/>
    <property type="evidence" value="ECO:0007669"/>
    <property type="project" value="UniProtKB-SubCell"/>
</dbReference>
<evidence type="ECO:0000256" key="7">
    <source>
        <dbReference type="SAM" id="Phobius"/>
    </source>
</evidence>
<name>A0A7X1AXD8_9BACT</name>
<keyword evidence="6 7" id="KW-0472">Membrane</keyword>
<comment type="caution">
    <text evidence="8">The sequence shown here is derived from an EMBL/GenBank/DDBJ whole genome shotgun (WGS) entry which is preliminary data.</text>
</comment>
<proteinExistence type="inferred from homology"/>
<dbReference type="InterPro" id="IPR032808">
    <property type="entry name" value="DoxX"/>
</dbReference>
<keyword evidence="3" id="KW-1003">Cell membrane</keyword>
<dbReference type="RefSeq" id="WP_185692220.1">
    <property type="nucleotide sequence ID" value="NZ_JACHVA010000053.1"/>
</dbReference>
<accession>A0A7X1AXD8</accession>
<dbReference type="InterPro" id="IPR051907">
    <property type="entry name" value="DoxX-like_oxidoreductase"/>
</dbReference>
<evidence type="ECO:0000256" key="2">
    <source>
        <dbReference type="ARBA" id="ARBA00006679"/>
    </source>
</evidence>
<dbReference type="Proteomes" id="UP000525652">
    <property type="component" value="Unassembled WGS sequence"/>
</dbReference>
<feature type="transmembrane region" description="Helical" evidence="7">
    <location>
        <begin position="89"/>
        <end position="109"/>
    </location>
</feature>
<evidence type="ECO:0000256" key="4">
    <source>
        <dbReference type="ARBA" id="ARBA00022692"/>
    </source>
</evidence>
<dbReference type="EMBL" id="JACHVA010000053">
    <property type="protein sequence ID" value="MBC2601509.1"/>
    <property type="molecule type" value="Genomic_DNA"/>
</dbReference>
<comment type="similarity">
    <text evidence="2">Belongs to the DoxX family.</text>
</comment>
<comment type="subcellular location">
    <subcellularLocation>
        <location evidence="1">Cell membrane</location>
        <topology evidence="1">Multi-pass membrane protein</topology>
    </subcellularLocation>
</comment>
<evidence type="ECO:0000256" key="3">
    <source>
        <dbReference type="ARBA" id="ARBA00022475"/>
    </source>
</evidence>
<gene>
    <name evidence="8" type="ORF">H5P30_06930</name>
</gene>
<keyword evidence="4 7" id="KW-0812">Transmembrane</keyword>
<feature type="transmembrane region" description="Helical" evidence="7">
    <location>
        <begin position="115"/>
        <end position="136"/>
    </location>
</feature>
<reference evidence="8 9" key="1">
    <citation type="submission" date="2020-07" db="EMBL/GenBank/DDBJ databases">
        <authorList>
            <person name="Feng X."/>
        </authorList>
    </citation>
    <scope>NUCLEOTIDE SEQUENCE [LARGE SCALE GENOMIC DNA]</scope>
    <source>
        <strain evidence="8 9">JCM14086</strain>
    </source>
</reference>
<evidence type="ECO:0000313" key="8">
    <source>
        <dbReference type="EMBL" id="MBC2601509.1"/>
    </source>
</evidence>
<keyword evidence="5 7" id="KW-1133">Transmembrane helix</keyword>
<sequence>MNIKSTILSTRNTLAFIPLRLGVGAVMFAHGSQKLFGMFGGYGLRGTGNFFAEQLGLQPGILMAALAGGTEFIGGILLIIGFATRIAGLALVGTMAVAIATAHAGAFFLPEGMEYALTLLLASLTLAIGGAGSLSVDRILTAKKV</sequence>
<dbReference type="PANTHER" id="PTHR33452">
    <property type="entry name" value="OXIDOREDUCTASE CATD-RELATED"/>
    <property type="match status" value="1"/>
</dbReference>
<feature type="transmembrane region" description="Helical" evidence="7">
    <location>
        <begin position="61"/>
        <end position="82"/>
    </location>
</feature>
<evidence type="ECO:0000313" key="9">
    <source>
        <dbReference type="Proteomes" id="UP000525652"/>
    </source>
</evidence>
<keyword evidence="9" id="KW-1185">Reference proteome</keyword>
<protein>
    <submittedName>
        <fullName evidence="8">DoxX family protein</fullName>
    </submittedName>
</protein>
<dbReference type="AlphaFoldDB" id="A0A7X1AXD8"/>
<dbReference type="PANTHER" id="PTHR33452:SF1">
    <property type="entry name" value="INNER MEMBRANE PROTEIN YPHA-RELATED"/>
    <property type="match status" value="1"/>
</dbReference>
<evidence type="ECO:0000256" key="5">
    <source>
        <dbReference type="ARBA" id="ARBA00022989"/>
    </source>
</evidence>
<evidence type="ECO:0000256" key="6">
    <source>
        <dbReference type="ARBA" id="ARBA00023136"/>
    </source>
</evidence>